<reference evidence="4 5" key="1">
    <citation type="submission" date="2015-03" db="EMBL/GenBank/DDBJ databases">
        <authorList>
            <person name="Murphy D."/>
        </authorList>
    </citation>
    <scope>NUCLEOTIDE SEQUENCE [LARGE SCALE GENOMIC DNA]</scope>
    <source>
        <strain evidence="4 5">OL-4</strain>
    </source>
</reference>
<dbReference type="Proteomes" id="UP000045545">
    <property type="component" value="Unassembled WGS sequence"/>
</dbReference>
<sequence>MPQEYASIEILRWGFAHLPGAVLYYAKELDIDMEDIGILAAIIYAFEKTKPLFQSGVRTGQVLQACSNLTAQKLSRKLTRLSKMELLEVVDGDTKSFTDKTVYLEPLMEKLQQLILRDHPRIISSQSDKQAEKIQIQEYEDRIQQLEILLEEEKHKNLPLHNNVNTAMHNSMHYKRVADFIAKKSGNLLSVKMENELQKWLDDFGFTPEFLLCMLELTFERNINNPRDITRIARDLKEYSVNTVEGLELYFKNYVDTNQNAPLRVNQFDPDIAEFGNFTGIDMNAEARKKVYYKWRYDWRFSHQMIMKAGEIMCQRTKNGGLEYIDSVLNNWMSKEIRSVADVDKEIAEFKARTKAAKPAGLANSEKTAGKRAGKEYELYVPPEVLEELKSKA</sequence>
<evidence type="ECO:0000313" key="4">
    <source>
        <dbReference type="EMBL" id="CFX69535.1"/>
    </source>
</evidence>
<evidence type="ECO:0000313" key="5">
    <source>
        <dbReference type="Proteomes" id="UP000045545"/>
    </source>
</evidence>
<evidence type="ECO:0000256" key="1">
    <source>
        <dbReference type="ARBA" id="ARBA00093462"/>
    </source>
</evidence>
<feature type="domain" description="DnaB/C C-terminal" evidence="3">
    <location>
        <begin position="292"/>
        <end position="346"/>
    </location>
</feature>
<evidence type="ECO:0000259" key="3">
    <source>
        <dbReference type="Pfam" id="PF07261"/>
    </source>
</evidence>
<dbReference type="EMBL" id="CGIH01000027">
    <property type="protein sequence ID" value="CFX69535.1"/>
    <property type="molecule type" value="Genomic_DNA"/>
</dbReference>
<dbReference type="Pfam" id="PF07261">
    <property type="entry name" value="DnaB_2"/>
    <property type="match status" value="2"/>
</dbReference>
<dbReference type="Gene3D" id="1.10.10.630">
    <property type="entry name" value="DnaD domain-like"/>
    <property type="match status" value="2"/>
</dbReference>
<proteinExistence type="inferred from homology"/>
<feature type="domain" description="DnaB/C C-terminal" evidence="3">
    <location>
        <begin position="179"/>
        <end position="250"/>
    </location>
</feature>
<keyword evidence="2" id="KW-0175">Coiled coil</keyword>
<dbReference type="STRING" id="690567.1664"/>
<dbReference type="SUPFAM" id="SSF158499">
    <property type="entry name" value="DnaD domain-like"/>
    <property type="match status" value="1"/>
</dbReference>
<keyword evidence="5" id="KW-1185">Reference proteome</keyword>
<dbReference type="AlphaFoldDB" id="A0A0E4GC31"/>
<organism evidence="4 5">
    <name type="scientific">Syntrophomonas zehnderi OL-4</name>
    <dbReference type="NCBI Taxonomy" id="690567"/>
    <lineage>
        <taxon>Bacteria</taxon>
        <taxon>Bacillati</taxon>
        <taxon>Bacillota</taxon>
        <taxon>Clostridia</taxon>
        <taxon>Eubacteriales</taxon>
        <taxon>Syntrophomonadaceae</taxon>
        <taxon>Syntrophomonas</taxon>
    </lineage>
</organism>
<dbReference type="InterPro" id="IPR034829">
    <property type="entry name" value="DnaD-like_sf"/>
</dbReference>
<dbReference type="RefSeq" id="WP_046497519.1">
    <property type="nucleotide sequence ID" value="NZ_CGIH01000027.1"/>
</dbReference>
<dbReference type="InterPro" id="IPR006343">
    <property type="entry name" value="DnaB/C_C"/>
</dbReference>
<name>A0A0E4GC31_9FIRM</name>
<gene>
    <name evidence="4" type="ORF">1664</name>
</gene>
<accession>A0A0E4GC31</accession>
<comment type="similarity">
    <text evidence="1">Belongs to the DnaB/DnaD family.</text>
</comment>
<dbReference type="Gene3D" id="1.10.10.10">
    <property type="entry name" value="Winged helix-like DNA-binding domain superfamily/Winged helix DNA-binding domain"/>
    <property type="match status" value="1"/>
</dbReference>
<feature type="coiled-coil region" evidence="2">
    <location>
        <begin position="129"/>
        <end position="156"/>
    </location>
</feature>
<dbReference type="InterPro" id="IPR036388">
    <property type="entry name" value="WH-like_DNA-bd_sf"/>
</dbReference>
<dbReference type="OrthoDB" id="1652900at2"/>
<protein>
    <submittedName>
        <fullName evidence="4">Replication protein, DnaD/DnaB domain</fullName>
    </submittedName>
</protein>
<evidence type="ECO:0000256" key="2">
    <source>
        <dbReference type="SAM" id="Coils"/>
    </source>
</evidence>